<dbReference type="Proteomes" id="UP000196573">
    <property type="component" value="Unassembled WGS sequence"/>
</dbReference>
<evidence type="ECO:0000313" key="2">
    <source>
        <dbReference type="Proteomes" id="UP000196573"/>
    </source>
</evidence>
<dbReference type="OrthoDB" id="5818611at2"/>
<dbReference type="EMBL" id="FWPT01000003">
    <property type="protein sequence ID" value="SMA41746.1"/>
    <property type="molecule type" value="Genomic_DNA"/>
</dbReference>
<dbReference type="AlphaFoldDB" id="A0A1X7AHG7"/>
<organism evidence="1 2">
    <name type="scientific">Parendozoicomonas haliclonae</name>
    <dbReference type="NCBI Taxonomy" id="1960125"/>
    <lineage>
        <taxon>Bacteria</taxon>
        <taxon>Pseudomonadati</taxon>
        <taxon>Pseudomonadota</taxon>
        <taxon>Gammaproteobacteria</taxon>
        <taxon>Oceanospirillales</taxon>
        <taxon>Endozoicomonadaceae</taxon>
        <taxon>Parendozoicomonas</taxon>
    </lineage>
</organism>
<gene>
    <name evidence="1" type="ORF">EHSB41UT_01318</name>
</gene>
<evidence type="ECO:0008006" key="3">
    <source>
        <dbReference type="Google" id="ProtNLM"/>
    </source>
</evidence>
<keyword evidence="2" id="KW-1185">Reference proteome</keyword>
<dbReference type="InterPro" id="IPR021432">
    <property type="entry name" value="DUF3081"/>
</dbReference>
<accession>A0A1X7AHG7</accession>
<reference evidence="1 2" key="1">
    <citation type="submission" date="2017-03" db="EMBL/GenBank/DDBJ databases">
        <authorList>
            <person name="Afonso C.L."/>
            <person name="Miller P.J."/>
            <person name="Scott M.A."/>
            <person name="Spackman E."/>
            <person name="Goraichik I."/>
            <person name="Dimitrov K.M."/>
            <person name="Suarez D.L."/>
            <person name="Swayne D.E."/>
        </authorList>
    </citation>
    <scope>NUCLEOTIDE SEQUENCE [LARGE SCALE GENOMIC DNA]</scope>
    <source>
        <strain evidence="1">SB41UT1</strain>
    </source>
</reference>
<name>A0A1X7AHG7_9GAMM</name>
<evidence type="ECO:0000313" key="1">
    <source>
        <dbReference type="EMBL" id="SMA41746.1"/>
    </source>
</evidence>
<dbReference type="RefSeq" id="WP_087108150.1">
    <property type="nucleotide sequence ID" value="NZ_CBCSCN010000009.1"/>
</dbReference>
<proteinExistence type="predicted"/>
<sequence>MDHVFDIRDALRVYEIITEKGQKDGDAIFYKGFFAETSFDGYTVVLRDQKTKLTIGFHDTFRFDAPSSDAQNAFITALLTLAEES</sequence>
<dbReference type="Pfam" id="PF11280">
    <property type="entry name" value="DUF3081"/>
    <property type="match status" value="1"/>
</dbReference>
<protein>
    <recommendedName>
        <fullName evidence="3">DUF3081 domain-containing protein</fullName>
    </recommendedName>
</protein>